<feature type="domain" description="DNA-binding transcriptional repressor CapW C-terminal dimerisation" evidence="2">
    <location>
        <begin position="132"/>
        <end position="182"/>
    </location>
</feature>
<sequence length="231" mass="25465">MRSDGFQPLFLKDVFAWMGQGRESGDRSVLPCESVPIPARRADADIMMALIEGYETRTALAIRYQSLTTAEPSQRVICPHHIVDHGPRVHVRAWDDRRRIFTDFVVGRILSAAPEPSYPWVDQVADTLWHETVTVRLAPHPGLSDTQRAVVEREHCMQGGEVAVPVRKAMVLYLLDGLGLLEAVREGDGTPDVARSVRCVDAAALRPLLPAATAQPHDHAPRMGEAIGAMP</sequence>
<dbReference type="RefSeq" id="WP_407825278.1">
    <property type="nucleotide sequence ID" value="NZ_JBJLSN010000046.1"/>
</dbReference>
<proteinExistence type="predicted"/>
<gene>
    <name evidence="3" type="ORF">ACJ41P_24540</name>
</gene>
<feature type="domain" description="WYL" evidence="1">
    <location>
        <begin position="47"/>
        <end position="112"/>
    </location>
</feature>
<dbReference type="PANTHER" id="PTHR34580:SF3">
    <property type="entry name" value="PROTEIN PAFB"/>
    <property type="match status" value="1"/>
</dbReference>
<dbReference type="InterPro" id="IPR059020">
    <property type="entry name" value="CapW_CTD"/>
</dbReference>
<protein>
    <submittedName>
        <fullName evidence="3">WYL domain-containing protein</fullName>
    </submittedName>
</protein>
<evidence type="ECO:0000259" key="2">
    <source>
        <dbReference type="Pfam" id="PF26107"/>
    </source>
</evidence>
<dbReference type="Proteomes" id="UP001628281">
    <property type="component" value="Unassembled WGS sequence"/>
</dbReference>
<reference evidence="3 4" key="1">
    <citation type="submission" date="2024-11" db="EMBL/GenBank/DDBJ databases">
        <title>Draft genome sequences of two bacteria associated to sugarcane roots in Colombia.</title>
        <authorList>
            <person name="Pardo-Diaz S."/>
            <person name="Masmela-Mendoza J."/>
            <person name="Delgadillo-Duran P."/>
            <person name="Bautista E.J."/>
            <person name="Rojas-Tapias D.F."/>
        </authorList>
    </citation>
    <scope>NUCLEOTIDE SEQUENCE [LARGE SCALE GENOMIC DNA]</scope>
    <source>
        <strain evidence="3 4">Ap18</strain>
    </source>
</reference>
<dbReference type="PROSITE" id="PS52050">
    <property type="entry name" value="WYL"/>
    <property type="match status" value="1"/>
</dbReference>
<dbReference type="PANTHER" id="PTHR34580">
    <property type="match status" value="1"/>
</dbReference>
<dbReference type="EMBL" id="JBJLSN010000046">
    <property type="protein sequence ID" value="MFL7904321.1"/>
    <property type="molecule type" value="Genomic_DNA"/>
</dbReference>
<keyword evidence="4" id="KW-1185">Reference proteome</keyword>
<comment type="caution">
    <text evidence="3">The sequence shown here is derived from an EMBL/GenBank/DDBJ whole genome shotgun (WGS) entry which is preliminary data.</text>
</comment>
<dbReference type="Pfam" id="PF13280">
    <property type="entry name" value="WYL"/>
    <property type="match status" value="1"/>
</dbReference>
<evidence type="ECO:0000313" key="3">
    <source>
        <dbReference type="EMBL" id="MFL7904321.1"/>
    </source>
</evidence>
<dbReference type="InterPro" id="IPR051534">
    <property type="entry name" value="CBASS_pafABC_assoc_protein"/>
</dbReference>
<organism evidence="3 4">
    <name type="scientific">Azospirillum argentinense</name>
    <dbReference type="NCBI Taxonomy" id="2970906"/>
    <lineage>
        <taxon>Bacteria</taxon>
        <taxon>Pseudomonadati</taxon>
        <taxon>Pseudomonadota</taxon>
        <taxon>Alphaproteobacteria</taxon>
        <taxon>Rhodospirillales</taxon>
        <taxon>Azospirillaceae</taxon>
        <taxon>Azospirillum</taxon>
    </lineage>
</organism>
<accession>A0ABW8VD82</accession>
<dbReference type="InterPro" id="IPR026881">
    <property type="entry name" value="WYL_dom"/>
</dbReference>
<evidence type="ECO:0000313" key="4">
    <source>
        <dbReference type="Proteomes" id="UP001628281"/>
    </source>
</evidence>
<name>A0ABW8VD82_9PROT</name>
<dbReference type="Pfam" id="PF26107">
    <property type="entry name" value="BrxR_CTD"/>
    <property type="match status" value="1"/>
</dbReference>
<evidence type="ECO:0000259" key="1">
    <source>
        <dbReference type="Pfam" id="PF13280"/>
    </source>
</evidence>